<organism evidence="1 2">
    <name type="scientific">Rhizophagus clarus</name>
    <dbReference type="NCBI Taxonomy" id="94130"/>
    <lineage>
        <taxon>Eukaryota</taxon>
        <taxon>Fungi</taxon>
        <taxon>Fungi incertae sedis</taxon>
        <taxon>Mucoromycota</taxon>
        <taxon>Glomeromycotina</taxon>
        <taxon>Glomeromycetes</taxon>
        <taxon>Glomerales</taxon>
        <taxon>Glomeraceae</taxon>
        <taxon>Rhizophagus</taxon>
    </lineage>
</organism>
<evidence type="ECO:0000313" key="1">
    <source>
        <dbReference type="EMBL" id="GBC02889.1"/>
    </source>
</evidence>
<dbReference type="InterPro" id="IPR036397">
    <property type="entry name" value="RNaseH_sf"/>
</dbReference>
<dbReference type="InterPro" id="IPR012337">
    <property type="entry name" value="RNaseH-like_sf"/>
</dbReference>
<dbReference type="Proteomes" id="UP000247702">
    <property type="component" value="Unassembled WGS sequence"/>
</dbReference>
<sequence length="343" mass="39605">MGFAWIETTTSSNPTPFQRTTMFQPSSNMAETFAVLTTLIISPANSHINIFTDSLNTIHNYNKFSHKHLAVTFMKVKSHSEDQFNDQADQLSKEATNLSPIFLSPKKNNDNGSPCSFHNDKITGHKIKLYAHLLPTADLQQRNYPNLYPFHPILCTECNSQTYDNSHIGYYLAHLMELNQFLRTAATYLGSLITSFPNVPPSTREVILSIERSTLFSQVTDINHPTYLLFHQLVPEELISLIHLHIHLRKSTMEIVELFVQYFYTQITRKFWHIHSNSFHSWEKSRRIIKRKKQSYQKNCRTSHSQLTCDPPNATSPDLSFIIRISLSDLHKKNLHTTIVSQD</sequence>
<dbReference type="GO" id="GO:0003676">
    <property type="term" value="F:nucleic acid binding"/>
    <property type="evidence" value="ECO:0007669"/>
    <property type="project" value="InterPro"/>
</dbReference>
<gene>
    <name evidence="1" type="ORF">RclHR1_04880014</name>
</gene>
<evidence type="ECO:0000313" key="2">
    <source>
        <dbReference type="Proteomes" id="UP000247702"/>
    </source>
</evidence>
<accession>A0A2Z6SDG9</accession>
<proteinExistence type="predicted"/>
<dbReference type="AlphaFoldDB" id="A0A2Z6SDG9"/>
<dbReference type="Gene3D" id="3.30.420.10">
    <property type="entry name" value="Ribonuclease H-like superfamily/Ribonuclease H"/>
    <property type="match status" value="1"/>
</dbReference>
<name>A0A2Z6SDG9_9GLOM</name>
<reference evidence="1 2" key="1">
    <citation type="submission" date="2017-11" db="EMBL/GenBank/DDBJ databases">
        <title>The genome of Rhizophagus clarus HR1 reveals common genetic basis of auxotrophy among arbuscular mycorrhizal fungi.</title>
        <authorList>
            <person name="Kobayashi Y."/>
        </authorList>
    </citation>
    <scope>NUCLEOTIDE SEQUENCE [LARGE SCALE GENOMIC DNA]</scope>
    <source>
        <strain evidence="1 2">HR1</strain>
    </source>
</reference>
<dbReference type="STRING" id="94130.A0A2Z6SDG9"/>
<protein>
    <submittedName>
        <fullName evidence="1">Uncharacterized protein</fullName>
    </submittedName>
</protein>
<dbReference type="SUPFAM" id="SSF53098">
    <property type="entry name" value="Ribonuclease H-like"/>
    <property type="match status" value="1"/>
</dbReference>
<comment type="caution">
    <text evidence="1">The sequence shown here is derived from an EMBL/GenBank/DDBJ whole genome shotgun (WGS) entry which is preliminary data.</text>
</comment>
<keyword evidence="2" id="KW-1185">Reference proteome</keyword>
<dbReference type="EMBL" id="BEXD01003857">
    <property type="protein sequence ID" value="GBC02889.1"/>
    <property type="molecule type" value="Genomic_DNA"/>
</dbReference>